<dbReference type="AlphaFoldDB" id="A0A9W4GU91"/>
<dbReference type="InterPro" id="IPR004474">
    <property type="entry name" value="LytR_CpsA_psr"/>
</dbReference>
<evidence type="ECO:0000313" key="3">
    <source>
        <dbReference type="EMBL" id="CAG6397873.1"/>
    </source>
</evidence>
<gene>
    <name evidence="3" type="ORF">SCOCK_60206</name>
</gene>
<protein>
    <submittedName>
        <fullName evidence="3">Transcriptional attenuator, LytR family</fullName>
    </submittedName>
</protein>
<evidence type="ECO:0000256" key="1">
    <source>
        <dbReference type="ARBA" id="ARBA00006068"/>
    </source>
</evidence>
<comment type="similarity">
    <text evidence="1">Belongs to the LytR/CpsA/Psr (LCP) family.</text>
</comment>
<dbReference type="Gene3D" id="3.40.630.190">
    <property type="entry name" value="LCP protein"/>
    <property type="match status" value="1"/>
</dbReference>
<dbReference type="RefSeq" id="WP_251498629.1">
    <property type="nucleotide sequence ID" value="NZ_CAJSLV010000092.1"/>
</dbReference>
<dbReference type="Pfam" id="PF03816">
    <property type="entry name" value="LytR_cpsA_psr"/>
    <property type="match status" value="1"/>
</dbReference>
<comment type="caution">
    <text evidence="3">The sequence shown here is derived from an EMBL/GenBank/DDBJ whole genome shotgun (WGS) entry which is preliminary data.</text>
</comment>
<dbReference type="InterPro" id="IPR050922">
    <property type="entry name" value="LytR/CpsA/Psr_CW_biosynth"/>
</dbReference>
<dbReference type="Proteomes" id="UP001152519">
    <property type="component" value="Unassembled WGS sequence"/>
</dbReference>
<feature type="domain" description="Cell envelope-related transcriptional attenuator" evidence="2">
    <location>
        <begin position="86"/>
        <end position="174"/>
    </location>
</feature>
<proteinExistence type="inferred from homology"/>
<evidence type="ECO:0000259" key="2">
    <source>
        <dbReference type="Pfam" id="PF03816"/>
    </source>
</evidence>
<dbReference type="EMBL" id="CAJSLV010000092">
    <property type="protein sequence ID" value="CAG6397873.1"/>
    <property type="molecule type" value="Genomic_DNA"/>
</dbReference>
<accession>A0A9W4GU91</accession>
<dbReference type="PANTHER" id="PTHR33392:SF6">
    <property type="entry name" value="POLYISOPRENYL-TEICHOIC ACID--PEPTIDOGLYCAN TEICHOIC ACID TRANSFERASE TAGU"/>
    <property type="match status" value="1"/>
</dbReference>
<keyword evidence="4" id="KW-1185">Reference proteome</keyword>
<reference evidence="3" key="1">
    <citation type="submission" date="2021-05" db="EMBL/GenBank/DDBJ databases">
        <authorList>
            <person name="Arsene-Ploetze F."/>
        </authorList>
    </citation>
    <scope>NUCLEOTIDE SEQUENCE</scope>
    <source>
        <strain evidence="3">DSM 42138</strain>
    </source>
</reference>
<dbReference type="PANTHER" id="PTHR33392">
    <property type="entry name" value="POLYISOPRENYL-TEICHOIC ACID--PEPTIDOGLYCAN TEICHOIC ACID TRANSFERASE TAGU"/>
    <property type="match status" value="1"/>
</dbReference>
<evidence type="ECO:0000313" key="4">
    <source>
        <dbReference type="Proteomes" id="UP001152519"/>
    </source>
</evidence>
<name>A0A9W4GU91_9ACTN</name>
<sequence length="294" mass="29795">MRAVLRWTAIGAGLLLVLTAGLCLASYRKFSANITTDSAAEKVLAEYAAQRPPSLVPHARNILVLGADAAAAPERDGAAEEGAGRDAAVLLHLSADRTRAAAVGVPRDLRVGVPGCRRPGGGAVPAAYEPFAAAFRSGGAACSIRAFEQLSGVRVDHHLVVDVPRFGRIADAVDDGTGAAGQDPRRDLLQALAGAAKGGRGSLAHPARLFGLLDTATSAITADPGLSSLPALYGLAGTLRGLPPGGVTLVTLPVAPSPGSVHGRAGGNVLRHPAADRLFAALRADRPLAPDAEP</sequence>
<organism evidence="3 4">
    <name type="scientific">Actinacidiphila cocklensis</name>
    <dbReference type="NCBI Taxonomy" id="887465"/>
    <lineage>
        <taxon>Bacteria</taxon>
        <taxon>Bacillati</taxon>
        <taxon>Actinomycetota</taxon>
        <taxon>Actinomycetes</taxon>
        <taxon>Kitasatosporales</taxon>
        <taxon>Streptomycetaceae</taxon>
        <taxon>Actinacidiphila</taxon>
    </lineage>
</organism>